<dbReference type="GO" id="GO:0000976">
    <property type="term" value="F:transcription cis-regulatory region binding"/>
    <property type="evidence" value="ECO:0007669"/>
    <property type="project" value="TreeGrafter"/>
</dbReference>
<protein>
    <submittedName>
        <fullName evidence="4">Tetr bacterial regulatory protein hth signature</fullName>
    </submittedName>
</protein>
<dbReference type="AlphaFoldDB" id="A0A498R154"/>
<dbReference type="PROSITE" id="PS50977">
    <property type="entry name" value="HTH_TETR_2"/>
    <property type="match status" value="1"/>
</dbReference>
<keyword evidence="1 2" id="KW-0238">DNA-binding</keyword>
<dbReference type="PANTHER" id="PTHR30055">
    <property type="entry name" value="HTH-TYPE TRANSCRIPTIONAL REGULATOR RUTR"/>
    <property type="match status" value="1"/>
</dbReference>
<dbReference type="Gene3D" id="1.10.357.10">
    <property type="entry name" value="Tetracycline Repressor, domain 2"/>
    <property type="match status" value="1"/>
</dbReference>
<accession>A0A498R154</accession>
<evidence type="ECO:0000313" key="5">
    <source>
        <dbReference type="Proteomes" id="UP000277811"/>
    </source>
</evidence>
<dbReference type="PRINTS" id="PR00455">
    <property type="entry name" value="HTHTETR"/>
</dbReference>
<dbReference type="SUPFAM" id="SSF48498">
    <property type="entry name" value="Tetracyclin repressor-like, C-terminal domain"/>
    <property type="match status" value="1"/>
</dbReference>
<evidence type="ECO:0000256" key="2">
    <source>
        <dbReference type="PROSITE-ProRule" id="PRU00335"/>
    </source>
</evidence>
<reference evidence="4 5" key="1">
    <citation type="submission" date="2018-06" db="EMBL/GenBank/DDBJ databases">
        <authorList>
            <person name="Strepis N."/>
        </authorList>
    </citation>
    <scope>NUCLEOTIDE SEQUENCE [LARGE SCALE GENOMIC DNA]</scope>
    <source>
        <strain evidence="4">LUCI</strain>
    </source>
</reference>
<dbReference type="Pfam" id="PF00440">
    <property type="entry name" value="TetR_N"/>
    <property type="match status" value="1"/>
</dbReference>
<keyword evidence="5" id="KW-1185">Reference proteome</keyword>
<evidence type="ECO:0000259" key="3">
    <source>
        <dbReference type="PROSITE" id="PS50977"/>
    </source>
</evidence>
<dbReference type="EMBL" id="UPPP01000052">
    <property type="protein sequence ID" value="VBB05061.1"/>
    <property type="molecule type" value="Genomic_DNA"/>
</dbReference>
<proteinExistence type="predicted"/>
<dbReference type="SUPFAM" id="SSF46689">
    <property type="entry name" value="Homeodomain-like"/>
    <property type="match status" value="1"/>
</dbReference>
<feature type="domain" description="HTH tetR-type" evidence="3">
    <location>
        <begin position="21"/>
        <end position="81"/>
    </location>
</feature>
<organism evidence="4 5">
    <name type="scientific">Lucifera butyrica</name>
    <dbReference type="NCBI Taxonomy" id="1351585"/>
    <lineage>
        <taxon>Bacteria</taxon>
        <taxon>Bacillati</taxon>
        <taxon>Bacillota</taxon>
        <taxon>Negativicutes</taxon>
        <taxon>Veillonellales</taxon>
        <taxon>Veillonellaceae</taxon>
        <taxon>Lucifera</taxon>
    </lineage>
</organism>
<evidence type="ECO:0000313" key="4">
    <source>
        <dbReference type="EMBL" id="VBB05061.1"/>
    </source>
</evidence>
<evidence type="ECO:0000256" key="1">
    <source>
        <dbReference type="ARBA" id="ARBA00023125"/>
    </source>
</evidence>
<dbReference type="PANTHER" id="PTHR30055:SF226">
    <property type="entry name" value="HTH-TYPE TRANSCRIPTIONAL REGULATOR PKSA"/>
    <property type="match status" value="1"/>
</dbReference>
<sequence>MLVETNIGSEQEVTSMTVQEAGTADKILTAALELMSQKGYRAVTMREIAAAAGVCEMTVFRHFGNKRRVLEAAVLRHSYALPMKKIFAENIVWDLEQDLLLISHVYRDYIKRNISLILLFIKESDSTAELRPLALESPRQLASYLTDYFRTMQAKGKIIPTNAQAQAVAFLAINFGFYFSALLTGREIINLTDETFIETSVRNFCRGLQA</sequence>
<dbReference type="InterPro" id="IPR050109">
    <property type="entry name" value="HTH-type_TetR-like_transc_reg"/>
</dbReference>
<gene>
    <name evidence="4" type="ORF">LUCI_0267</name>
</gene>
<dbReference type="InterPro" id="IPR009057">
    <property type="entry name" value="Homeodomain-like_sf"/>
</dbReference>
<dbReference type="InterPro" id="IPR036271">
    <property type="entry name" value="Tet_transcr_reg_TetR-rel_C_sf"/>
</dbReference>
<dbReference type="GO" id="GO:0003700">
    <property type="term" value="F:DNA-binding transcription factor activity"/>
    <property type="evidence" value="ECO:0007669"/>
    <property type="project" value="TreeGrafter"/>
</dbReference>
<dbReference type="RefSeq" id="WP_243638636.1">
    <property type="nucleotide sequence ID" value="NZ_UPPP01000052.1"/>
</dbReference>
<feature type="DNA-binding region" description="H-T-H motif" evidence="2">
    <location>
        <begin position="44"/>
        <end position="63"/>
    </location>
</feature>
<name>A0A498R154_9FIRM</name>
<dbReference type="Proteomes" id="UP000277811">
    <property type="component" value="Unassembled WGS sequence"/>
</dbReference>
<dbReference type="InterPro" id="IPR001647">
    <property type="entry name" value="HTH_TetR"/>
</dbReference>